<dbReference type="AlphaFoldDB" id="A0A399EIQ5"/>
<comment type="caution">
    <text evidence="1">The sequence shown here is derived from an EMBL/GenBank/DDBJ whole genome shotgun (WGS) entry which is preliminary data.</text>
</comment>
<keyword evidence="2" id="KW-1185">Reference proteome</keyword>
<gene>
    <name evidence="1" type="ORF">Mlute_02159</name>
</gene>
<evidence type="ECO:0000313" key="1">
    <source>
        <dbReference type="EMBL" id="RIH83546.1"/>
    </source>
</evidence>
<dbReference type="EMBL" id="QWKZ01000078">
    <property type="protein sequence ID" value="RIH83546.1"/>
    <property type="molecule type" value="Genomic_DNA"/>
</dbReference>
<dbReference type="Proteomes" id="UP000265800">
    <property type="component" value="Unassembled WGS sequence"/>
</dbReference>
<dbReference type="RefSeq" id="WP_119360705.1">
    <property type="nucleotide sequence ID" value="NZ_QWKZ01000078.1"/>
</dbReference>
<organism evidence="1 2">
    <name type="scientific">Meiothermus luteus</name>
    <dbReference type="NCBI Taxonomy" id="2026184"/>
    <lineage>
        <taxon>Bacteria</taxon>
        <taxon>Thermotogati</taxon>
        <taxon>Deinococcota</taxon>
        <taxon>Deinococci</taxon>
        <taxon>Thermales</taxon>
        <taxon>Thermaceae</taxon>
        <taxon>Meiothermus</taxon>
    </lineage>
</organism>
<sequence>MLVLPHPHLPLQASKGAGLRARALQAYLLELRAALQPYAPIPPVHLLVLDEPDWKARTRHPYGFPFQRTSLREGLYIFVPARYPERLLWRLREALVLAGKRLGEPLGQVEAFLDINLGHEYAHAVAVAWGLRVRVRWVDEFLANYLFLLALQKARPELYPEARRWGRWLAALAPSQPSLGSYEARARTLADQLWFQGRFTTEAADLVEARGDELLRGLLAAAPLSRSTVHRLLVSLEPSLRAWFAGFAPKRRGGV</sequence>
<protein>
    <submittedName>
        <fullName evidence="1">Uncharacterized protein</fullName>
    </submittedName>
</protein>
<dbReference type="OrthoDB" id="31151at2"/>
<reference evidence="1 2" key="1">
    <citation type="submission" date="2018-08" db="EMBL/GenBank/DDBJ databases">
        <title>Meiothermus luteus KCTC 52599 genome sequencing project.</title>
        <authorList>
            <person name="Da Costa M.S."/>
            <person name="Albuquerque L."/>
            <person name="Raposo P."/>
            <person name="Froufe H.J.C."/>
            <person name="Barroso C.S."/>
            <person name="Egas C."/>
        </authorList>
    </citation>
    <scope>NUCLEOTIDE SEQUENCE [LARGE SCALE GENOMIC DNA]</scope>
    <source>
        <strain evidence="1 2">KCTC 52599</strain>
    </source>
</reference>
<accession>A0A399EIQ5</accession>
<evidence type="ECO:0000313" key="2">
    <source>
        <dbReference type="Proteomes" id="UP000265800"/>
    </source>
</evidence>
<name>A0A399EIQ5_9DEIN</name>
<proteinExistence type="predicted"/>